<feature type="repeat" description="TPR" evidence="3">
    <location>
        <begin position="276"/>
        <end position="309"/>
    </location>
</feature>
<dbReference type="PANTHER" id="PTHR44809">
    <property type="match status" value="1"/>
</dbReference>
<dbReference type="Gene3D" id="3.40.50.150">
    <property type="entry name" value="Vaccinia Virus protein VP39"/>
    <property type="match status" value="1"/>
</dbReference>
<keyword evidence="1" id="KW-0677">Repeat</keyword>
<evidence type="ECO:0000256" key="2">
    <source>
        <dbReference type="ARBA" id="ARBA00022803"/>
    </source>
</evidence>
<dbReference type="SUPFAM" id="SSF53756">
    <property type="entry name" value="UDP-Glycosyltransferase/glycogen phosphorylase"/>
    <property type="match status" value="2"/>
</dbReference>
<feature type="repeat" description="TPR" evidence="3">
    <location>
        <begin position="740"/>
        <end position="773"/>
    </location>
</feature>
<protein>
    <submittedName>
        <fullName evidence="5">FkbM family methyltransferase</fullName>
    </submittedName>
</protein>
<sequence length="1358" mass="151591">MTETIKSQLAQVQTLYQAGQLAEAEAICREILTQAPQQVETLAWLGLLADRQGRPEEGIACYQQVLTLKPEMAEMHSNLASVLSRQGQHEAAIAEQREALRLLGDRADAHYNLAVILAEAGEVEQAQAHYEKSLELDPTSINTYNNLGTLLGNQGRLEDALAYYQKAVELAPNHFNAQNNLAVTLSKLDRLEEAIPYYERAIALQPSAISHYNLGYLYQRQGKVKDAGGHFEQAISLDPDYFSAHSNLAIVLQQQGKLDDALTHYRKALELKPDAHWIYDNMGTALHEQKKLEEAISNYHKSIELNPKHANAYSNLATALIEQGSYEDAIAACHEALRLNPDHADAHNNLASAYLELARFEEAVTEFETTIALKPEHTNAHLNLGITLLLLGQYERGWQEYHWRWQTKQCPDLRYPQALWDGSDLEGKRILLTAEQGLGDTIQFVRYASLVAQKGGRVIVACQKPLMRLFSSLKGIERCVDRDRSDVETQFHIPLLDLPMVLGTRVETIPAEIPYLSPLPTGKVELKEFLGVRLKVGFVWGANPGSNTAKKRSTELARFLKLLDDIPEMALYSLQKEPSEADKELLEVERDRFQDLRDQLNDFSDTATAIAQLDLVISVDTSVIHLAGAMGQPVWTLLSFVADWRWLWNREDTAWYPTMRLFRQSTAGDWEGVFQQVVEALQAELSQSEPLQRYRLQHPEQPEDPIRTHLRLGYSYYRQGQLPEAIAQYEHVLSLQPDLAEAHSNLGAALCQQGQVEQAIAHYRTAIRLQPDSADAHLNLGLALLSMGDLAQGFSEYFWRWRTEGHALPYPETLWKGDDLAGRAILLTAEQGYGDTIQFIRYAPLVAARGGEVIVACQKNLVRLLSTAAGVSRCIDRDTESAQVHCHAPLLELPRILGTTLETIPAEVPYLSASYPSPLEAILTALPAKTLKVGIVWASQSTSLTAQPRSCPLGYLQPLFALPDIAWFSLQHRPSEAEKAYLAEQSVHDCHADLHDFADTAAAIAQMDLVISVDTAAAHLAGALGKPVWTLLPFAADWRWLRDRADNPWYPTMRLFRQTQSANWAEVIEQVQQALPEVVAAKAVAPAAQRIVSAPPAPLLPTTNFNQIKACRHGVFLYNRHDVYIGRSLELYGEWSEGEVDVFRVVLRPGDVVVEVGANIGTHTVFFANAVTETGKVLAYEPQRIVFQTLCANIALNSLVNVHCYPVGLGEASGFAQIPALDYRQPNNFGGVSLRDDIPGEQVQVTTLDSFALPQCRLLKIDAEGMELQVLKGASETLKRCKPILYIENDRPDKSTELIQHLHNLGYQMYWHKPLIYNPDNFCHNPHNVFGKIASINMLCVLPEHNVVVAGLEPVLKT</sequence>
<dbReference type="Pfam" id="PF01075">
    <property type="entry name" value="Glyco_transf_9"/>
    <property type="match status" value="1"/>
</dbReference>
<feature type="repeat" description="TPR" evidence="3">
    <location>
        <begin position="107"/>
        <end position="140"/>
    </location>
</feature>
<evidence type="ECO:0000256" key="1">
    <source>
        <dbReference type="ARBA" id="ARBA00022737"/>
    </source>
</evidence>
<dbReference type="InterPro" id="IPR019734">
    <property type="entry name" value="TPR_rpt"/>
</dbReference>
<organism evidence="5">
    <name type="scientific">Oscillatoriales cyanobacterium SpSt-418</name>
    <dbReference type="NCBI Taxonomy" id="2282169"/>
    <lineage>
        <taxon>Bacteria</taxon>
        <taxon>Bacillati</taxon>
        <taxon>Cyanobacteriota</taxon>
        <taxon>Cyanophyceae</taxon>
        <taxon>Oscillatoriophycideae</taxon>
        <taxon>Oscillatoriales</taxon>
    </lineage>
</organism>
<dbReference type="InterPro" id="IPR011990">
    <property type="entry name" value="TPR-like_helical_dom_sf"/>
</dbReference>
<feature type="repeat" description="TPR" evidence="3">
    <location>
        <begin position="208"/>
        <end position="241"/>
    </location>
</feature>
<dbReference type="SMART" id="SM00028">
    <property type="entry name" value="TPR"/>
    <property type="match status" value="13"/>
</dbReference>
<dbReference type="GO" id="GO:0008168">
    <property type="term" value="F:methyltransferase activity"/>
    <property type="evidence" value="ECO:0007669"/>
    <property type="project" value="UniProtKB-KW"/>
</dbReference>
<dbReference type="InterPro" id="IPR052943">
    <property type="entry name" value="TMTC_O-mannosyl-trnsfr"/>
</dbReference>
<dbReference type="SUPFAM" id="SSF48452">
    <property type="entry name" value="TPR-like"/>
    <property type="match status" value="3"/>
</dbReference>
<dbReference type="GO" id="GO:0016757">
    <property type="term" value="F:glycosyltransferase activity"/>
    <property type="evidence" value="ECO:0007669"/>
    <property type="project" value="InterPro"/>
</dbReference>
<keyword evidence="5" id="KW-0808">Transferase</keyword>
<dbReference type="SUPFAM" id="SSF53335">
    <property type="entry name" value="S-adenosyl-L-methionine-dependent methyltransferases"/>
    <property type="match status" value="1"/>
</dbReference>
<evidence type="ECO:0000256" key="3">
    <source>
        <dbReference type="PROSITE-ProRule" id="PRU00339"/>
    </source>
</evidence>
<comment type="caution">
    <text evidence="5">The sequence shown here is derived from an EMBL/GenBank/DDBJ whole genome shotgun (WGS) entry which is preliminary data.</text>
</comment>
<feature type="domain" description="Methyltransferase FkbM" evidence="4">
    <location>
        <begin position="1155"/>
        <end position="1309"/>
    </location>
</feature>
<dbReference type="GO" id="GO:0032259">
    <property type="term" value="P:methylation"/>
    <property type="evidence" value="ECO:0007669"/>
    <property type="project" value="UniProtKB-KW"/>
</dbReference>
<accession>A0A7C3KJ57</accession>
<dbReference type="InterPro" id="IPR029063">
    <property type="entry name" value="SAM-dependent_MTases_sf"/>
</dbReference>
<evidence type="ECO:0000313" key="5">
    <source>
        <dbReference type="EMBL" id="HFN01252.1"/>
    </source>
</evidence>
<proteinExistence type="predicted"/>
<dbReference type="InterPro" id="IPR006342">
    <property type="entry name" value="FkbM_mtfrase"/>
</dbReference>
<dbReference type="PROSITE" id="PS50005">
    <property type="entry name" value="TPR"/>
    <property type="match status" value="10"/>
</dbReference>
<keyword evidence="2 3" id="KW-0802">TPR repeat</keyword>
<dbReference type="Gene3D" id="1.25.40.10">
    <property type="entry name" value="Tetratricopeptide repeat domain"/>
    <property type="match status" value="6"/>
</dbReference>
<dbReference type="Pfam" id="PF13181">
    <property type="entry name" value="TPR_8"/>
    <property type="match status" value="1"/>
</dbReference>
<name>A0A7C3KJ57_9CYAN</name>
<dbReference type="PROSITE" id="PS50293">
    <property type="entry name" value="TPR_REGION"/>
    <property type="match status" value="8"/>
</dbReference>
<dbReference type="Pfam" id="PF13414">
    <property type="entry name" value="TPR_11"/>
    <property type="match status" value="1"/>
</dbReference>
<feature type="repeat" description="TPR" evidence="3">
    <location>
        <begin position="310"/>
        <end position="343"/>
    </location>
</feature>
<feature type="repeat" description="TPR" evidence="3">
    <location>
        <begin position="344"/>
        <end position="377"/>
    </location>
</feature>
<feature type="repeat" description="TPR" evidence="3">
    <location>
        <begin position="706"/>
        <end position="739"/>
    </location>
</feature>
<reference evidence="5" key="1">
    <citation type="journal article" date="2020" name="mSystems">
        <title>Genome- and Community-Level Interaction Insights into Carbon Utilization and Element Cycling Functions of Hydrothermarchaeota in Hydrothermal Sediment.</title>
        <authorList>
            <person name="Zhou Z."/>
            <person name="Liu Y."/>
            <person name="Xu W."/>
            <person name="Pan J."/>
            <person name="Luo Z.H."/>
            <person name="Li M."/>
        </authorList>
    </citation>
    <scope>NUCLEOTIDE SEQUENCE [LARGE SCALE GENOMIC DNA]</scope>
    <source>
        <strain evidence="5">SpSt-418</strain>
    </source>
</reference>
<dbReference type="Pfam" id="PF14559">
    <property type="entry name" value="TPR_19"/>
    <property type="match status" value="1"/>
</dbReference>
<dbReference type="EMBL" id="DSRU01000390">
    <property type="protein sequence ID" value="HFN01252.1"/>
    <property type="molecule type" value="Genomic_DNA"/>
</dbReference>
<feature type="repeat" description="TPR" evidence="3">
    <location>
        <begin position="242"/>
        <end position="275"/>
    </location>
</feature>
<dbReference type="InterPro" id="IPR002201">
    <property type="entry name" value="Glyco_trans_9"/>
</dbReference>
<gene>
    <name evidence="5" type="ORF">ENR64_26605</name>
</gene>
<dbReference type="InterPro" id="IPR013105">
    <property type="entry name" value="TPR_2"/>
</dbReference>
<dbReference type="NCBIfam" id="TIGR01444">
    <property type="entry name" value="fkbM_fam"/>
    <property type="match status" value="1"/>
</dbReference>
<dbReference type="Gene3D" id="3.40.50.2000">
    <property type="entry name" value="Glycogen Phosphorylase B"/>
    <property type="match status" value="2"/>
</dbReference>
<feature type="repeat" description="TPR" evidence="3">
    <location>
        <begin position="39"/>
        <end position="72"/>
    </location>
</feature>
<keyword evidence="5" id="KW-0489">Methyltransferase</keyword>
<dbReference type="Pfam" id="PF07719">
    <property type="entry name" value="TPR_2"/>
    <property type="match status" value="1"/>
</dbReference>
<dbReference type="Pfam" id="PF05050">
    <property type="entry name" value="Methyltransf_21"/>
    <property type="match status" value="1"/>
</dbReference>
<dbReference type="Pfam" id="PF13424">
    <property type="entry name" value="TPR_12"/>
    <property type="match status" value="3"/>
</dbReference>
<feature type="repeat" description="TPR" evidence="3">
    <location>
        <begin position="141"/>
        <end position="174"/>
    </location>
</feature>
<evidence type="ECO:0000259" key="4">
    <source>
        <dbReference type="Pfam" id="PF05050"/>
    </source>
</evidence>
<dbReference type="PANTHER" id="PTHR44809:SF1">
    <property type="entry name" value="PROTEIN O-MANNOSYL-TRANSFERASE TMTC1"/>
    <property type="match status" value="1"/>
</dbReference>